<dbReference type="Pfam" id="PF03101">
    <property type="entry name" value="FAR1"/>
    <property type="match status" value="1"/>
</dbReference>
<accession>A0ABU6Y0Q8</accession>
<evidence type="ECO:0000259" key="1">
    <source>
        <dbReference type="Pfam" id="PF03101"/>
    </source>
</evidence>
<proteinExistence type="predicted"/>
<dbReference type="EMBL" id="JASCZI010241657">
    <property type="protein sequence ID" value="MED6203599.1"/>
    <property type="molecule type" value="Genomic_DNA"/>
</dbReference>
<protein>
    <recommendedName>
        <fullName evidence="1">FAR1 domain-containing protein</fullName>
    </recommendedName>
</protein>
<keyword evidence="3" id="KW-1185">Reference proteome</keyword>
<dbReference type="InterPro" id="IPR004330">
    <property type="entry name" value="FAR1_DNA_bnd_dom"/>
</dbReference>
<gene>
    <name evidence="2" type="ORF">PIB30_119123</name>
</gene>
<comment type="caution">
    <text evidence="2">The sequence shown here is derived from an EMBL/GenBank/DDBJ whole genome shotgun (WGS) entry which is preliminary data.</text>
</comment>
<dbReference type="PANTHER" id="PTHR46328:SF27">
    <property type="entry name" value="OS12G0287500 PROTEIN"/>
    <property type="match status" value="1"/>
</dbReference>
<sequence length="153" mass="18073">MLVGIDDVEVPEMQNDEIRENGDAGFECRSTCCGFRVLQMEFDCPEAAFQFYEQYSRGKGFSMRHGGKLKNKNGEIIRYTLLCNRQGFREKKWLEMPGRKREHKAVTRCGCPTELRIKPKEGASSWYIRLRWLYSYILRILNLFLLINYLRSI</sequence>
<dbReference type="PANTHER" id="PTHR46328">
    <property type="entry name" value="FAR-RED IMPAIRED RESPONSIVE (FAR1) FAMILY PROTEIN-RELATED"/>
    <property type="match status" value="1"/>
</dbReference>
<evidence type="ECO:0000313" key="2">
    <source>
        <dbReference type="EMBL" id="MED6203599.1"/>
    </source>
</evidence>
<evidence type="ECO:0000313" key="3">
    <source>
        <dbReference type="Proteomes" id="UP001341840"/>
    </source>
</evidence>
<organism evidence="2 3">
    <name type="scientific">Stylosanthes scabra</name>
    <dbReference type="NCBI Taxonomy" id="79078"/>
    <lineage>
        <taxon>Eukaryota</taxon>
        <taxon>Viridiplantae</taxon>
        <taxon>Streptophyta</taxon>
        <taxon>Embryophyta</taxon>
        <taxon>Tracheophyta</taxon>
        <taxon>Spermatophyta</taxon>
        <taxon>Magnoliopsida</taxon>
        <taxon>eudicotyledons</taxon>
        <taxon>Gunneridae</taxon>
        <taxon>Pentapetalae</taxon>
        <taxon>rosids</taxon>
        <taxon>fabids</taxon>
        <taxon>Fabales</taxon>
        <taxon>Fabaceae</taxon>
        <taxon>Papilionoideae</taxon>
        <taxon>50 kb inversion clade</taxon>
        <taxon>dalbergioids sensu lato</taxon>
        <taxon>Dalbergieae</taxon>
        <taxon>Pterocarpus clade</taxon>
        <taxon>Stylosanthes</taxon>
    </lineage>
</organism>
<name>A0ABU6Y0Q8_9FABA</name>
<dbReference type="Proteomes" id="UP001341840">
    <property type="component" value="Unassembled WGS sequence"/>
</dbReference>
<feature type="domain" description="FAR1" evidence="1">
    <location>
        <begin position="50"/>
        <end position="128"/>
    </location>
</feature>
<reference evidence="2 3" key="1">
    <citation type="journal article" date="2023" name="Plants (Basel)">
        <title>Bridging the Gap: Combining Genomics and Transcriptomics Approaches to Understand Stylosanthes scabra, an Orphan Legume from the Brazilian Caatinga.</title>
        <authorList>
            <person name="Ferreira-Neto J.R.C."/>
            <person name="da Silva M.D."/>
            <person name="Binneck E."/>
            <person name="de Melo N.F."/>
            <person name="da Silva R.H."/>
            <person name="de Melo A.L.T.M."/>
            <person name="Pandolfi V."/>
            <person name="Bustamante F.O."/>
            <person name="Brasileiro-Vidal A.C."/>
            <person name="Benko-Iseppon A.M."/>
        </authorList>
    </citation>
    <scope>NUCLEOTIDE SEQUENCE [LARGE SCALE GENOMIC DNA]</scope>
    <source>
        <tissue evidence="2">Leaves</tissue>
    </source>
</reference>